<keyword evidence="3" id="KW-1185">Reference proteome</keyword>
<dbReference type="HOGENOM" id="CLU_1230085_0_0_1"/>
<sequence length="225" mass="25423">MSNTACLRIRSSLNSNIVNIFQMFNEYPVQTGAGGGNIVLFLESFKDKIKGWGDNDLLFSVVEEKDSLEFVGTIALWNIYGIKNCDANLGLTLREVSWGKGYGTELMTWLVDHGPREVFGKLWGDTEQCSTSTEDTDFYRTWRVTIGVYEIRASIQYRPMFSVSRLVLIAYLPDFHMVGQNAILHHYLATLVVQYLFSIFTGSPTPVPATYARAMDPERSGFCHC</sequence>
<dbReference type="GeneID" id="20666588"/>
<accession>W4JV05</accession>
<gene>
    <name evidence="2" type="ORF">HETIRDRAFT_118458</name>
</gene>
<dbReference type="OrthoDB" id="630895at2759"/>
<evidence type="ECO:0000313" key="2">
    <source>
        <dbReference type="EMBL" id="ETW77367.1"/>
    </source>
</evidence>
<protein>
    <recommendedName>
        <fullName evidence="1">N-acetyltransferase domain-containing protein</fullName>
    </recommendedName>
</protein>
<dbReference type="SUPFAM" id="SSF55729">
    <property type="entry name" value="Acyl-CoA N-acyltransferases (Nat)"/>
    <property type="match status" value="1"/>
</dbReference>
<dbReference type="GO" id="GO:0016747">
    <property type="term" value="F:acyltransferase activity, transferring groups other than amino-acyl groups"/>
    <property type="evidence" value="ECO:0007669"/>
    <property type="project" value="InterPro"/>
</dbReference>
<dbReference type="EMBL" id="KI925463">
    <property type="protein sequence ID" value="ETW77367.1"/>
    <property type="molecule type" value="Genomic_DNA"/>
</dbReference>
<organism evidence="2 3">
    <name type="scientific">Heterobasidion irregulare (strain TC 32-1)</name>
    <dbReference type="NCBI Taxonomy" id="747525"/>
    <lineage>
        <taxon>Eukaryota</taxon>
        <taxon>Fungi</taxon>
        <taxon>Dikarya</taxon>
        <taxon>Basidiomycota</taxon>
        <taxon>Agaricomycotina</taxon>
        <taxon>Agaricomycetes</taxon>
        <taxon>Russulales</taxon>
        <taxon>Bondarzewiaceae</taxon>
        <taxon>Heterobasidion</taxon>
        <taxon>Heterobasidion annosum species complex</taxon>
    </lineage>
</organism>
<dbReference type="Gene3D" id="3.40.630.30">
    <property type="match status" value="1"/>
</dbReference>
<evidence type="ECO:0000313" key="3">
    <source>
        <dbReference type="Proteomes" id="UP000030671"/>
    </source>
</evidence>
<dbReference type="Proteomes" id="UP000030671">
    <property type="component" value="Unassembled WGS sequence"/>
</dbReference>
<feature type="domain" description="N-acetyltransferase" evidence="1">
    <location>
        <begin position="7"/>
        <end position="173"/>
    </location>
</feature>
<dbReference type="InterPro" id="IPR016181">
    <property type="entry name" value="Acyl_CoA_acyltransferase"/>
</dbReference>
<name>W4JV05_HETIT</name>
<dbReference type="InParanoid" id="W4JV05"/>
<dbReference type="InterPro" id="IPR000182">
    <property type="entry name" value="GNAT_dom"/>
</dbReference>
<dbReference type="KEGG" id="hir:HETIRDRAFT_118458"/>
<dbReference type="RefSeq" id="XP_009550883.1">
    <property type="nucleotide sequence ID" value="XM_009552588.1"/>
</dbReference>
<proteinExistence type="predicted"/>
<reference evidence="2 3" key="1">
    <citation type="journal article" date="2012" name="New Phytol.">
        <title>Insight into trade-off between wood decay and parasitism from the genome of a fungal forest pathogen.</title>
        <authorList>
            <person name="Olson A."/>
            <person name="Aerts A."/>
            <person name="Asiegbu F."/>
            <person name="Belbahri L."/>
            <person name="Bouzid O."/>
            <person name="Broberg A."/>
            <person name="Canback B."/>
            <person name="Coutinho P.M."/>
            <person name="Cullen D."/>
            <person name="Dalman K."/>
            <person name="Deflorio G."/>
            <person name="van Diepen L.T."/>
            <person name="Dunand C."/>
            <person name="Duplessis S."/>
            <person name="Durling M."/>
            <person name="Gonthier P."/>
            <person name="Grimwood J."/>
            <person name="Fossdal C.G."/>
            <person name="Hansson D."/>
            <person name="Henrissat B."/>
            <person name="Hietala A."/>
            <person name="Himmelstrand K."/>
            <person name="Hoffmeister D."/>
            <person name="Hogberg N."/>
            <person name="James T.Y."/>
            <person name="Karlsson M."/>
            <person name="Kohler A."/>
            <person name="Kues U."/>
            <person name="Lee Y.H."/>
            <person name="Lin Y.C."/>
            <person name="Lind M."/>
            <person name="Lindquist E."/>
            <person name="Lombard V."/>
            <person name="Lucas S."/>
            <person name="Lunden K."/>
            <person name="Morin E."/>
            <person name="Murat C."/>
            <person name="Park J."/>
            <person name="Raffaello T."/>
            <person name="Rouze P."/>
            <person name="Salamov A."/>
            <person name="Schmutz J."/>
            <person name="Solheim H."/>
            <person name="Stahlberg J."/>
            <person name="Velez H."/>
            <person name="de Vries R.P."/>
            <person name="Wiebenga A."/>
            <person name="Woodward S."/>
            <person name="Yakovlev I."/>
            <person name="Garbelotto M."/>
            <person name="Martin F."/>
            <person name="Grigoriev I.V."/>
            <person name="Stenlid J."/>
        </authorList>
    </citation>
    <scope>NUCLEOTIDE SEQUENCE [LARGE SCALE GENOMIC DNA]</scope>
    <source>
        <strain evidence="2 3">TC 32-1</strain>
    </source>
</reference>
<dbReference type="Pfam" id="PF13302">
    <property type="entry name" value="Acetyltransf_3"/>
    <property type="match status" value="1"/>
</dbReference>
<dbReference type="AlphaFoldDB" id="W4JV05"/>
<dbReference type="PROSITE" id="PS51186">
    <property type="entry name" value="GNAT"/>
    <property type="match status" value="1"/>
</dbReference>
<evidence type="ECO:0000259" key="1">
    <source>
        <dbReference type="PROSITE" id="PS51186"/>
    </source>
</evidence>